<dbReference type="InterPro" id="IPR001401">
    <property type="entry name" value="Dynamin_GTPase"/>
</dbReference>
<evidence type="ECO:0000313" key="7">
    <source>
        <dbReference type="Proteomes" id="UP000326396"/>
    </source>
</evidence>
<keyword evidence="2" id="KW-0342">GTP-binding</keyword>
<dbReference type="GO" id="GO:0005525">
    <property type="term" value="F:GTP binding"/>
    <property type="evidence" value="ECO:0007669"/>
    <property type="project" value="InterPro"/>
</dbReference>
<keyword evidence="1" id="KW-0547">Nucleotide-binding</keyword>
<dbReference type="InterPro" id="IPR003130">
    <property type="entry name" value="GED"/>
</dbReference>
<protein>
    <recommendedName>
        <fullName evidence="5">GED domain-containing protein</fullName>
    </recommendedName>
</protein>
<keyword evidence="7" id="KW-1185">Reference proteome</keyword>
<dbReference type="GO" id="GO:0003924">
    <property type="term" value="F:GTPase activity"/>
    <property type="evidence" value="ECO:0007669"/>
    <property type="project" value="InterPro"/>
</dbReference>
<evidence type="ECO:0000256" key="1">
    <source>
        <dbReference type="ARBA" id="ARBA00022741"/>
    </source>
</evidence>
<dbReference type="EMBL" id="SZYD01000010">
    <property type="protein sequence ID" value="KAD4982656.1"/>
    <property type="molecule type" value="Genomic_DNA"/>
</dbReference>
<dbReference type="InterPro" id="IPR000375">
    <property type="entry name" value="Dynamin_stalk"/>
</dbReference>
<proteinExistence type="predicted"/>
<dbReference type="Gene3D" id="1.20.120.1240">
    <property type="entry name" value="Dynamin, middle domain"/>
    <property type="match status" value="1"/>
</dbReference>
<accession>A0A5N6NMV9</accession>
<reference evidence="6 7" key="1">
    <citation type="submission" date="2019-05" db="EMBL/GenBank/DDBJ databases">
        <title>Mikania micrantha, genome provides insights into the molecular mechanism of rapid growth.</title>
        <authorList>
            <person name="Liu B."/>
        </authorList>
    </citation>
    <scope>NUCLEOTIDE SEQUENCE [LARGE SCALE GENOMIC DNA]</scope>
    <source>
        <strain evidence="6">NLD-2019</strain>
        <tissue evidence="6">Leaf</tissue>
    </source>
</reference>
<keyword evidence="3" id="KW-0505">Motor protein</keyword>
<dbReference type="PANTHER" id="PTHR11566:SF151">
    <property type="entry name" value="PHRAGMOPLASTIN DRP1E"/>
    <property type="match status" value="1"/>
</dbReference>
<dbReference type="Gene3D" id="3.40.50.300">
    <property type="entry name" value="P-loop containing nucleotide triphosphate hydrolases"/>
    <property type="match status" value="1"/>
</dbReference>
<dbReference type="PROSITE" id="PS51388">
    <property type="entry name" value="GED"/>
    <property type="match status" value="1"/>
</dbReference>
<dbReference type="Pfam" id="PF02212">
    <property type="entry name" value="GED"/>
    <property type="match status" value="1"/>
</dbReference>
<dbReference type="SUPFAM" id="SSF52540">
    <property type="entry name" value="P-loop containing nucleoside triphosphate hydrolases"/>
    <property type="match status" value="1"/>
</dbReference>
<dbReference type="PANTHER" id="PTHR11566">
    <property type="entry name" value="DYNAMIN"/>
    <property type="match status" value="1"/>
</dbReference>
<dbReference type="Pfam" id="PF00350">
    <property type="entry name" value="Dynamin_N"/>
    <property type="match status" value="1"/>
</dbReference>
<evidence type="ECO:0000313" key="6">
    <source>
        <dbReference type="EMBL" id="KAD4982656.1"/>
    </source>
</evidence>
<dbReference type="GO" id="GO:0005874">
    <property type="term" value="C:microtubule"/>
    <property type="evidence" value="ECO:0007669"/>
    <property type="project" value="TreeGrafter"/>
</dbReference>
<evidence type="ECO:0000256" key="3">
    <source>
        <dbReference type="ARBA" id="ARBA00023175"/>
    </source>
</evidence>
<dbReference type="Proteomes" id="UP000326396">
    <property type="component" value="Linkage Group LG18"/>
</dbReference>
<name>A0A5N6NMV9_9ASTR</name>
<dbReference type="GO" id="GO:0005737">
    <property type="term" value="C:cytoplasm"/>
    <property type="evidence" value="ECO:0007669"/>
    <property type="project" value="TreeGrafter"/>
</dbReference>
<dbReference type="InterPro" id="IPR020850">
    <property type="entry name" value="GED_dom"/>
</dbReference>
<dbReference type="InterPro" id="IPR027417">
    <property type="entry name" value="P-loop_NTPase"/>
</dbReference>
<dbReference type="Pfam" id="PF01031">
    <property type="entry name" value="Dynamin_M"/>
    <property type="match status" value="1"/>
</dbReference>
<evidence type="ECO:0000259" key="5">
    <source>
        <dbReference type="PROSITE" id="PS51388"/>
    </source>
</evidence>
<dbReference type="InterPro" id="IPR045063">
    <property type="entry name" value="Dynamin_N"/>
</dbReference>
<dbReference type="GO" id="GO:0008017">
    <property type="term" value="F:microtubule binding"/>
    <property type="evidence" value="ECO:0007669"/>
    <property type="project" value="TreeGrafter"/>
</dbReference>
<dbReference type="AlphaFoldDB" id="A0A5N6NMV9"/>
<evidence type="ECO:0000256" key="2">
    <source>
        <dbReference type="ARBA" id="ARBA00023134"/>
    </source>
</evidence>
<dbReference type="SMART" id="SM00053">
    <property type="entry name" value="DYNc"/>
    <property type="match status" value="1"/>
</dbReference>
<dbReference type="InterPro" id="IPR022812">
    <property type="entry name" value="Dynamin"/>
</dbReference>
<dbReference type="GO" id="GO:0016020">
    <property type="term" value="C:membrane"/>
    <property type="evidence" value="ECO:0007669"/>
    <property type="project" value="TreeGrafter"/>
</dbReference>
<evidence type="ECO:0000256" key="4">
    <source>
        <dbReference type="SAM" id="MobiDB-lite"/>
    </source>
</evidence>
<gene>
    <name evidence="6" type="ORF">E3N88_19327</name>
</gene>
<feature type="region of interest" description="Disordered" evidence="4">
    <location>
        <begin position="369"/>
        <end position="400"/>
    </location>
</feature>
<comment type="caution">
    <text evidence="6">The sequence shown here is derived from an EMBL/GenBank/DDBJ whole genome shotgun (WGS) entry which is preliminary data.</text>
</comment>
<sequence length="477" mass="53992">MVMLHASILTIERWISWDCYKEAFGLQLHKTEGRKEEYAEFGHMPRRRFTDFYETDRITGKSKQISPIPIHLSIYSPNVVNLILIDLPGLTKVAVGTFLHLSPTPSISPANQDIATSDAMKLAREVDPSGERTFGVLTKLDLMDKGTNALDYFATSPDYGHLANKMGSEYLAKLLSQHLESVIKAKIPGIISLINKGIDEMEAELDHLGRPVVIDACAQLYTILELCHAFDKIFKEHLDGGFVYIANGIRIHNRTNSFIAIPMRTVVIIRAPYLKPTFQLEHDQEETKTHLGFSATLSKLKKLVLDECNGEEEEIRVEFQHSRFKIIIRDGGGCRSTGKFRDESKKTVVRMVEMKSSYLTVDFFRKLPQEGEKMGPTPSPGDRRNPPGPDRMNPSYPLADNTLRITTPKAVVYCQVKEAKQNLLSYFYTQIGRREGKQLGELLDEDPSLMSKKQEIAKRLELYKAARDEIDEVGCVQ</sequence>
<dbReference type="OrthoDB" id="5061070at2759"/>
<feature type="domain" description="GED" evidence="5">
    <location>
        <begin position="385"/>
        <end position="477"/>
    </location>
</feature>
<dbReference type="SMART" id="SM00302">
    <property type="entry name" value="GED"/>
    <property type="match status" value="1"/>
</dbReference>
<organism evidence="6 7">
    <name type="scientific">Mikania micrantha</name>
    <name type="common">bitter vine</name>
    <dbReference type="NCBI Taxonomy" id="192012"/>
    <lineage>
        <taxon>Eukaryota</taxon>
        <taxon>Viridiplantae</taxon>
        <taxon>Streptophyta</taxon>
        <taxon>Embryophyta</taxon>
        <taxon>Tracheophyta</taxon>
        <taxon>Spermatophyta</taxon>
        <taxon>Magnoliopsida</taxon>
        <taxon>eudicotyledons</taxon>
        <taxon>Gunneridae</taxon>
        <taxon>Pentapetalae</taxon>
        <taxon>asterids</taxon>
        <taxon>campanulids</taxon>
        <taxon>Asterales</taxon>
        <taxon>Asteraceae</taxon>
        <taxon>Asteroideae</taxon>
        <taxon>Heliantheae alliance</taxon>
        <taxon>Eupatorieae</taxon>
        <taxon>Mikania</taxon>
    </lineage>
</organism>